<protein>
    <submittedName>
        <fullName evidence="2">7019_t:CDS:1</fullName>
    </submittedName>
</protein>
<dbReference type="EMBL" id="CAJVPY010018988">
    <property type="protein sequence ID" value="CAG8769646.1"/>
    <property type="molecule type" value="Genomic_DNA"/>
</dbReference>
<evidence type="ECO:0000313" key="3">
    <source>
        <dbReference type="Proteomes" id="UP000789405"/>
    </source>
</evidence>
<dbReference type="InterPro" id="IPR000477">
    <property type="entry name" value="RT_dom"/>
</dbReference>
<sequence>MLPEWKKEYTPKYTHNEQIFAEVMLPFSVSEIQKEIMNMSNKKAPGESNIPYEFWKHLDNNHLTELCSLFNKILDTKQVPKDWNHSNTFLIAKLKPGPIHIINNYLEDAREYKKPIWILTQDIFKAFDSINHLLLQLVLKHKFVQSIGIPQGDTLSPLLWRIYYDPLLTWLDSCTEGYNLSIEHHL</sequence>
<proteinExistence type="predicted"/>
<feature type="non-terminal residue" evidence="2">
    <location>
        <position position="186"/>
    </location>
</feature>
<dbReference type="PROSITE" id="PS50878">
    <property type="entry name" value="RT_POL"/>
    <property type="match status" value="1"/>
</dbReference>
<organism evidence="2 3">
    <name type="scientific">Dentiscutata erythropus</name>
    <dbReference type="NCBI Taxonomy" id="1348616"/>
    <lineage>
        <taxon>Eukaryota</taxon>
        <taxon>Fungi</taxon>
        <taxon>Fungi incertae sedis</taxon>
        <taxon>Mucoromycota</taxon>
        <taxon>Glomeromycotina</taxon>
        <taxon>Glomeromycetes</taxon>
        <taxon>Diversisporales</taxon>
        <taxon>Gigasporaceae</taxon>
        <taxon>Dentiscutata</taxon>
    </lineage>
</organism>
<name>A0A9N9J8A6_9GLOM</name>
<gene>
    <name evidence="2" type="ORF">DERYTH_LOCUS18563</name>
</gene>
<reference evidence="2" key="1">
    <citation type="submission" date="2021-06" db="EMBL/GenBank/DDBJ databases">
        <authorList>
            <person name="Kallberg Y."/>
            <person name="Tangrot J."/>
            <person name="Rosling A."/>
        </authorList>
    </citation>
    <scope>NUCLEOTIDE SEQUENCE</scope>
    <source>
        <strain evidence="2">MA453B</strain>
    </source>
</reference>
<dbReference type="AlphaFoldDB" id="A0A9N9J8A6"/>
<feature type="domain" description="Reverse transcriptase" evidence="1">
    <location>
        <begin position="1"/>
        <end position="186"/>
    </location>
</feature>
<dbReference type="PANTHER" id="PTHR19446">
    <property type="entry name" value="REVERSE TRANSCRIPTASES"/>
    <property type="match status" value="1"/>
</dbReference>
<keyword evidence="3" id="KW-1185">Reference proteome</keyword>
<comment type="caution">
    <text evidence="2">The sequence shown here is derived from an EMBL/GenBank/DDBJ whole genome shotgun (WGS) entry which is preliminary data.</text>
</comment>
<evidence type="ECO:0000259" key="1">
    <source>
        <dbReference type="PROSITE" id="PS50878"/>
    </source>
</evidence>
<evidence type="ECO:0000313" key="2">
    <source>
        <dbReference type="EMBL" id="CAG8769646.1"/>
    </source>
</evidence>
<dbReference type="OrthoDB" id="2435398at2759"/>
<dbReference type="Proteomes" id="UP000789405">
    <property type="component" value="Unassembled WGS sequence"/>
</dbReference>
<accession>A0A9N9J8A6</accession>